<evidence type="ECO:0000256" key="5">
    <source>
        <dbReference type="ARBA" id="ARBA00022984"/>
    </source>
</evidence>
<feature type="transmembrane region" description="Helical" evidence="10">
    <location>
        <begin position="205"/>
        <end position="226"/>
    </location>
</feature>
<comment type="subcellular location">
    <subcellularLocation>
        <location evidence="10">Cell inner membrane</location>
        <topology evidence="10">Multi-pass membrane protein</topology>
    </subcellularLocation>
    <subcellularLocation>
        <location evidence="1">Cell membrane</location>
        <topology evidence="1">Multi-pass membrane protein</topology>
    </subcellularLocation>
</comment>
<feature type="transmembrane region" description="Helical" evidence="10">
    <location>
        <begin position="52"/>
        <end position="72"/>
    </location>
</feature>
<keyword evidence="10 11" id="KW-0961">Cell wall biogenesis/degradation</keyword>
<feature type="transmembrane region" description="Helical" evidence="10">
    <location>
        <begin position="454"/>
        <end position="474"/>
    </location>
</feature>
<evidence type="ECO:0000256" key="7">
    <source>
        <dbReference type="ARBA" id="ARBA00023136"/>
    </source>
</evidence>
<dbReference type="HOGENOM" id="CLU_006797_5_0_5"/>
<gene>
    <name evidence="12" type="primary">mviN</name>
    <name evidence="10" type="synonym">murJ</name>
    <name evidence="12" type="ordered locus">RF_0963</name>
</gene>
<comment type="function">
    <text evidence="8 10 11">Involved in peptidoglycan biosynthesis. Transports lipid-linked peptidoglycan precursors from the inner to the outer leaflet of the cytoplasmic membrane.</text>
</comment>
<dbReference type="NCBIfam" id="TIGR01045">
    <property type="entry name" value="RPE1"/>
    <property type="match status" value="1"/>
</dbReference>
<dbReference type="PANTHER" id="PTHR47019:SF1">
    <property type="entry name" value="LIPID II FLIPPASE MURJ"/>
    <property type="match status" value="1"/>
</dbReference>
<feature type="transmembrane region" description="Helical" evidence="10">
    <location>
        <begin position="399"/>
        <end position="420"/>
    </location>
</feature>
<feature type="transmembrane region" description="Helical" evidence="10">
    <location>
        <begin position="520"/>
        <end position="546"/>
    </location>
</feature>
<dbReference type="PRINTS" id="PR01806">
    <property type="entry name" value="VIRFACTRMVIN"/>
</dbReference>
<dbReference type="GO" id="GO:0015648">
    <property type="term" value="F:lipid-linked peptidoglycan transporter activity"/>
    <property type="evidence" value="ECO:0007669"/>
    <property type="project" value="UniProtKB-UniRule"/>
</dbReference>
<dbReference type="GO" id="GO:0008360">
    <property type="term" value="P:regulation of cell shape"/>
    <property type="evidence" value="ECO:0007669"/>
    <property type="project" value="UniProtKB-UniRule"/>
</dbReference>
<dbReference type="STRING" id="315456.RF_0963"/>
<feature type="transmembrane region" description="Helical" evidence="10">
    <location>
        <begin position="135"/>
        <end position="154"/>
    </location>
</feature>
<keyword evidence="13" id="KW-1185">Reference proteome</keyword>
<keyword evidence="3 10" id="KW-0812">Transmembrane</keyword>
<dbReference type="InterPro" id="IPR004268">
    <property type="entry name" value="MurJ"/>
</dbReference>
<dbReference type="InterPro" id="IPR005728">
    <property type="entry name" value="RPE1"/>
</dbReference>
<dbReference type="GO" id="GO:0009252">
    <property type="term" value="P:peptidoglycan biosynthetic process"/>
    <property type="evidence" value="ECO:0007669"/>
    <property type="project" value="UniProtKB-UniRule"/>
</dbReference>
<evidence type="ECO:0000256" key="6">
    <source>
        <dbReference type="ARBA" id="ARBA00022989"/>
    </source>
</evidence>
<dbReference type="AlphaFoldDB" id="Q4UKV9"/>
<dbReference type="PIRSF" id="PIRSF002869">
    <property type="entry name" value="MviN"/>
    <property type="match status" value="1"/>
</dbReference>
<dbReference type="NCBIfam" id="TIGR01695">
    <property type="entry name" value="murJ_mviN"/>
    <property type="match status" value="1"/>
</dbReference>
<proteinExistence type="inferred from homology"/>
<dbReference type="CDD" id="cd13123">
    <property type="entry name" value="MATE_MurJ_like"/>
    <property type="match status" value="1"/>
</dbReference>
<dbReference type="OrthoDB" id="9816572at2"/>
<dbReference type="KEGG" id="rfe:RF_0963"/>
<feature type="transmembrane region" description="Helical" evidence="10">
    <location>
        <begin position="486"/>
        <end position="508"/>
    </location>
</feature>
<accession>Q4UKV9</accession>
<evidence type="ECO:0000256" key="8">
    <source>
        <dbReference type="ARBA" id="ARBA00060041"/>
    </source>
</evidence>
<evidence type="ECO:0000256" key="2">
    <source>
        <dbReference type="ARBA" id="ARBA00022475"/>
    </source>
</evidence>
<evidence type="ECO:0000256" key="9">
    <source>
        <dbReference type="ARBA" id="ARBA00061532"/>
    </source>
</evidence>
<dbReference type="GO" id="GO:0005886">
    <property type="term" value="C:plasma membrane"/>
    <property type="evidence" value="ECO:0007669"/>
    <property type="project" value="UniProtKB-SubCell"/>
</dbReference>
<dbReference type="HAMAP" id="MF_02078">
    <property type="entry name" value="MurJ_MviN"/>
    <property type="match status" value="1"/>
</dbReference>
<evidence type="ECO:0000256" key="3">
    <source>
        <dbReference type="ARBA" id="ARBA00022692"/>
    </source>
</evidence>
<evidence type="ECO:0000313" key="13">
    <source>
        <dbReference type="Proteomes" id="UP000008548"/>
    </source>
</evidence>
<evidence type="ECO:0000256" key="11">
    <source>
        <dbReference type="PIRNR" id="PIRNR002869"/>
    </source>
</evidence>
<evidence type="ECO:0000313" key="12">
    <source>
        <dbReference type="EMBL" id="AAY61814.1"/>
    </source>
</evidence>
<dbReference type="GO" id="GO:0034204">
    <property type="term" value="P:lipid translocation"/>
    <property type="evidence" value="ECO:0007669"/>
    <property type="project" value="TreeGrafter"/>
</dbReference>
<keyword evidence="6 10" id="KW-1133">Transmembrane helix</keyword>
<evidence type="ECO:0000256" key="10">
    <source>
        <dbReference type="HAMAP-Rule" id="MF_02078"/>
    </source>
</evidence>
<dbReference type="InterPro" id="IPR051050">
    <property type="entry name" value="Lipid_II_flippase_MurJ/MviN"/>
</dbReference>
<comment type="pathway">
    <text evidence="10">Cell wall biogenesis; peptidoglycan biosynthesis.</text>
</comment>
<sequence length="556" mass="61414">MTDFLYNVANKEEFERNTEAHATAAYTLVREDASTGLTHKLPLEASYAGSRLFRSGVVVAFFTLISRIFGLVREQFIASLFGSTPMGDSINVAFKLPNLFRRIFAEGALSSVFIPIYNEKMLISKKAANNFSGEVFTLLLLTLIVIIALMQIFMPQLMLFIAPGFHGKKEKFELTVFLCRITIPYLIFVSLTALLGGILNSVKKFAAFAFSPVILSVCVIIFTLTFDNYIESTISISLSLIIAGILQVSFMFVCVKRADLNFPIIFNPSDPDVKKLLINMGPATISSGVQQLNLFISQSIASFIEGAISILSYADRIYQFPLSIIGTSFSTILLPELSKIYKSNDIVAAKKIQNNAIRMGLLLSLPATFGIIILSHPIINIIYERGVFTSQDTTNTAEAISAFALGLPAFILAKILTPIFYANGDTKTPLKITLFSIIINTGMNLLLMDSLKHIGIAVGTSIAAWYNLGLLYSYTTKQNKLHIEAGIKLFCGKILLCCIIMSIIIALIKYYYLEYFYSEYLLIKVCMLGGTIAVGMGAFFGTAYLLKVVNYDNNKK</sequence>
<organism evidence="12 13">
    <name type="scientific">Rickettsia felis (strain ATCC VR-1525 / URRWXCal2)</name>
    <name type="common">Rickettsia azadi</name>
    <dbReference type="NCBI Taxonomy" id="315456"/>
    <lineage>
        <taxon>Bacteria</taxon>
        <taxon>Pseudomonadati</taxon>
        <taxon>Pseudomonadota</taxon>
        <taxon>Alphaproteobacteria</taxon>
        <taxon>Rickettsiales</taxon>
        <taxon>Rickettsiaceae</taxon>
        <taxon>Rickettsieae</taxon>
        <taxon>Rickettsia</taxon>
        <taxon>spotted fever group</taxon>
    </lineage>
</organism>
<feature type="transmembrane region" description="Helical" evidence="10">
    <location>
        <begin position="232"/>
        <end position="255"/>
    </location>
</feature>
<keyword evidence="5 10" id="KW-0573">Peptidoglycan synthesis</keyword>
<protein>
    <recommendedName>
        <fullName evidence="10">Probable lipid II flippase MurJ</fullName>
    </recommendedName>
</protein>
<comment type="similarity">
    <text evidence="9 10 11">Belongs to the MurJ/MviN family.</text>
</comment>
<dbReference type="UniPathway" id="UPA00219"/>
<keyword evidence="2 10" id="KW-1003">Cell membrane</keyword>
<feature type="transmembrane region" description="Helical" evidence="10">
    <location>
        <begin position="174"/>
        <end position="198"/>
    </location>
</feature>
<dbReference type="GO" id="GO:0071555">
    <property type="term" value="P:cell wall organization"/>
    <property type="evidence" value="ECO:0007669"/>
    <property type="project" value="UniProtKB-UniRule"/>
</dbReference>
<reference evidence="12 13" key="1">
    <citation type="journal article" date="2005" name="PLoS Biol.">
        <title>The genome sequence of Rickettsia felis identifies the first putative conjugative plasmid in an obligate intracellular parasite.</title>
        <authorList>
            <person name="Ogata H."/>
            <person name="Renesto P."/>
            <person name="Audic S."/>
            <person name="Robert C."/>
            <person name="Blanc G."/>
            <person name="Fournier P.E."/>
            <person name="Parinello H."/>
            <person name="Claverie J.M."/>
            <person name="Raoult D."/>
        </authorList>
    </citation>
    <scope>NUCLEOTIDE SEQUENCE [LARGE SCALE GENOMIC DNA]</scope>
    <source>
        <strain evidence="13">ATCC VR-1525 / URRWXCal2</strain>
    </source>
</reference>
<keyword evidence="7 10" id="KW-0472">Membrane</keyword>
<name>Q4UKV9_RICFE</name>
<dbReference type="PANTHER" id="PTHR47019">
    <property type="entry name" value="LIPID II FLIPPASE MURJ"/>
    <property type="match status" value="1"/>
</dbReference>
<keyword evidence="4 10" id="KW-0133">Cell shape</keyword>
<feature type="transmembrane region" description="Helical" evidence="10">
    <location>
        <begin position="356"/>
        <end position="379"/>
    </location>
</feature>
<evidence type="ECO:0000256" key="1">
    <source>
        <dbReference type="ARBA" id="ARBA00004651"/>
    </source>
</evidence>
<keyword evidence="10" id="KW-0997">Cell inner membrane</keyword>
<dbReference type="Pfam" id="PF03023">
    <property type="entry name" value="MurJ"/>
    <property type="match status" value="1"/>
</dbReference>
<dbReference type="eggNOG" id="COG0728">
    <property type="taxonomic scope" value="Bacteria"/>
</dbReference>
<keyword evidence="10 11" id="KW-0813">Transport</keyword>
<evidence type="ECO:0000256" key="4">
    <source>
        <dbReference type="ARBA" id="ARBA00022960"/>
    </source>
</evidence>
<comment type="caution">
    <text evidence="10">Lacks conserved residue(s) required for the propagation of feature annotation.</text>
</comment>
<feature type="transmembrane region" description="Helical" evidence="10">
    <location>
        <begin position="432"/>
        <end position="448"/>
    </location>
</feature>
<dbReference type="EMBL" id="CP000053">
    <property type="protein sequence ID" value="AAY61814.1"/>
    <property type="molecule type" value="Genomic_DNA"/>
</dbReference>
<dbReference type="Proteomes" id="UP000008548">
    <property type="component" value="Chromosome"/>
</dbReference>